<dbReference type="CDD" id="cd03784">
    <property type="entry name" value="GT1_Gtf-like"/>
    <property type="match status" value="1"/>
</dbReference>
<dbReference type="PANTHER" id="PTHR11926:SF774">
    <property type="entry name" value="UDP-GLYCOSYLTRANSFERASE 85A1-RELATED"/>
    <property type="match status" value="1"/>
</dbReference>
<reference evidence="6" key="1">
    <citation type="submission" date="2020-06" db="EMBL/GenBank/DDBJ databases">
        <authorList>
            <person name="Li T."/>
            <person name="Hu X."/>
            <person name="Zhang T."/>
            <person name="Song X."/>
            <person name="Zhang H."/>
            <person name="Dai N."/>
            <person name="Sheng W."/>
            <person name="Hou X."/>
            <person name="Wei L."/>
        </authorList>
    </citation>
    <scope>NUCLEOTIDE SEQUENCE</scope>
    <source>
        <strain evidence="6">3651</strain>
        <tissue evidence="6">Leaf</tissue>
    </source>
</reference>
<dbReference type="InterPro" id="IPR035595">
    <property type="entry name" value="UDP_glycos_trans_CS"/>
</dbReference>
<protein>
    <recommendedName>
        <fullName evidence="5">Glycosyltransferase</fullName>
        <ecNumber evidence="5">2.4.1.-</ecNumber>
    </recommendedName>
</protein>
<dbReference type="FunFam" id="3.40.50.2000:FF:000078">
    <property type="entry name" value="Glycosyltransferase"/>
    <property type="match status" value="1"/>
</dbReference>
<evidence type="ECO:0000256" key="5">
    <source>
        <dbReference type="RuleBase" id="RU362057"/>
    </source>
</evidence>
<dbReference type="SUPFAM" id="SSF53756">
    <property type="entry name" value="UDP-Glycosyltransferase/glycogen phosphorylase"/>
    <property type="match status" value="1"/>
</dbReference>
<evidence type="ECO:0000256" key="1">
    <source>
        <dbReference type="ARBA" id="ARBA00009995"/>
    </source>
</evidence>
<evidence type="ECO:0000313" key="7">
    <source>
        <dbReference type="Proteomes" id="UP001293254"/>
    </source>
</evidence>
<dbReference type="InterPro" id="IPR002213">
    <property type="entry name" value="UDP_glucos_trans"/>
</dbReference>
<dbReference type="Gene3D" id="3.40.50.2000">
    <property type="entry name" value="Glycogen Phosphorylase B"/>
    <property type="match status" value="2"/>
</dbReference>
<proteinExistence type="inferred from homology"/>
<dbReference type="Pfam" id="PF00201">
    <property type="entry name" value="UDPGT"/>
    <property type="match status" value="1"/>
</dbReference>
<dbReference type="AlphaFoldDB" id="A0AAE2CEH6"/>
<accession>A0AAE2CEH6</accession>
<dbReference type="PANTHER" id="PTHR11926">
    <property type="entry name" value="GLUCOSYL/GLUCURONOSYL TRANSFERASES"/>
    <property type="match status" value="1"/>
</dbReference>
<dbReference type="GO" id="GO:0080044">
    <property type="term" value="F:quercetin 7-O-glucosyltransferase activity"/>
    <property type="evidence" value="ECO:0007669"/>
    <property type="project" value="TreeGrafter"/>
</dbReference>
<name>A0AAE2CEH6_9LAMI</name>
<dbReference type="Proteomes" id="UP001293254">
    <property type="component" value="Unassembled WGS sequence"/>
</dbReference>
<comment type="similarity">
    <text evidence="1 4">Belongs to the UDP-glycosyltransferase family.</text>
</comment>
<dbReference type="EMBL" id="JACGWO010000009">
    <property type="protein sequence ID" value="KAK4419224.1"/>
    <property type="molecule type" value="Genomic_DNA"/>
</dbReference>
<dbReference type="PROSITE" id="PS00375">
    <property type="entry name" value="UDPGT"/>
    <property type="match status" value="1"/>
</dbReference>
<keyword evidence="3 4" id="KW-0808">Transferase</keyword>
<keyword evidence="2 4" id="KW-0328">Glycosyltransferase</keyword>
<reference evidence="6" key="2">
    <citation type="journal article" date="2024" name="Plant">
        <title>Genomic evolution and insights into agronomic trait innovations of Sesamum species.</title>
        <authorList>
            <person name="Miao H."/>
            <person name="Wang L."/>
            <person name="Qu L."/>
            <person name="Liu H."/>
            <person name="Sun Y."/>
            <person name="Le M."/>
            <person name="Wang Q."/>
            <person name="Wei S."/>
            <person name="Zheng Y."/>
            <person name="Lin W."/>
            <person name="Duan Y."/>
            <person name="Cao H."/>
            <person name="Xiong S."/>
            <person name="Wang X."/>
            <person name="Wei L."/>
            <person name="Li C."/>
            <person name="Ma Q."/>
            <person name="Ju M."/>
            <person name="Zhao R."/>
            <person name="Li G."/>
            <person name="Mu C."/>
            <person name="Tian Q."/>
            <person name="Mei H."/>
            <person name="Zhang T."/>
            <person name="Gao T."/>
            <person name="Zhang H."/>
        </authorList>
    </citation>
    <scope>NUCLEOTIDE SEQUENCE</scope>
    <source>
        <strain evidence="6">3651</strain>
    </source>
</reference>
<dbReference type="GO" id="GO:0080043">
    <property type="term" value="F:quercetin 3-O-glucosyltransferase activity"/>
    <property type="evidence" value="ECO:0007669"/>
    <property type="project" value="TreeGrafter"/>
</dbReference>
<sequence>MSENIAKKPHAIMIAAISYQGHLTPFVHLAIKLASKGFAVTFVHTEYAHHLISNSHQNCNTTSSTSQADLFSEARNSGLDIRYTTISDGFPLEFDRIHNMVEFGESMLRDFPCRVDELIGNTIGSSDPSLFHLLVSDTLCLWAGTIAKKYNLVNVSFWTEPAMVFATNYYLDLLRENGHFPPPDNHEYSINYIPGVKSISSKDLMSHLQETDTTTITHKVLFRAFEEVKKADFILHNTVQELESYTLSALNQEQPTYAIGPVNFSIEGTKTDVSKSLHSQVDCTKWLGSKPPGSVLYVSFGSVVQTNKQVIETIAQGLLLSEVSFIWAIRPKIVGSIDDNKNVLPDGFEDNVKDKGLIVPWCNQNAVLSNPAVGGFLTHCGWNSVQESIWYGVPMICYPMLFDQFTNRKLVVDDWKIGINLYGDGMSINREEVGLKIKDLMSSGETSNGIRNEMMKFKRILHDALAAGGSSERNLDQFIKDLREKMNAQKDNVSTIYKLW</sequence>
<evidence type="ECO:0000256" key="2">
    <source>
        <dbReference type="ARBA" id="ARBA00022676"/>
    </source>
</evidence>
<comment type="caution">
    <text evidence="6">The sequence shown here is derived from an EMBL/GenBank/DDBJ whole genome shotgun (WGS) entry which is preliminary data.</text>
</comment>
<dbReference type="EC" id="2.4.1.-" evidence="5"/>
<organism evidence="6 7">
    <name type="scientific">Sesamum alatum</name>
    <dbReference type="NCBI Taxonomy" id="300844"/>
    <lineage>
        <taxon>Eukaryota</taxon>
        <taxon>Viridiplantae</taxon>
        <taxon>Streptophyta</taxon>
        <taxon>Embryophyta</taxon>
        <taxon>Tracheophyta</taxon>
        <taxon>Spermatophyta</taxon>
        <taxon>Magnoliopsida</taxon>
        <taxon>eudicotyledons</taxon>
        <taxon>Gunneridae</taxon>
        <taxon>Pentapetalae</taxon>
        <taxon>asterids</taxon>
        <taxon>lamiids</taxon>
        <taxon>Lamiales</taxon>
        <taxon>Pedaliaceae</taxon>
        <taxon>Sesamum</taxon>
    </lineage>
</organism>
<evidence type="ECO:0000256" key="4">
    <source>
        <dbReference type="RuleBase" id="RU003718"/>
    </source>
</evidence>
<gene>
    <name evidence="6" type="ORF">Salat_2335200</name>
</gene>
<keyword evidence="7" id="KW-1185">Reference proteome</keyword>
<evidence type="ECO:0000313" key="6">
    <source>
        <dbReference type="EMBL" id="KAK4419224.1"/>
    </source>
</evidence>
<evidence type="ECO:0000256" key="3">
    <source>
        <dbReference type="ARBA" id="ARBA00022679"/>
    </source>
</evidence>